<accession>A0ABD3QUK5</accession>
<sequence length="340" mass="37134">MKSFSSFIAVNLMCLHKADSFLTNSPITTTKAIHNAQNHNHPRTTSAPLASLTPPTYAAAGPPTVNMNQYNLPLPQSISEWTAVLQARTSLQEEGIFLQPKNTRDLFVDTLQFRIRRRGGLGLLLTELAGREDGVGITIVEEVLSGGNAEHSGIIPGDSIVAMTVIQSVGDTMENTEETRVSVSTECLAYDATIEALTSLPPPESSEEEIVLTVKRLRRQPKVHVKLQYPPHLQEPDVTIELFAGENLRRAMLTRGIKLNDKLARRFDSGGSGDCGSDGTCATCVVAVTKGAELLSPMKEQEGQILSKKPRWRMACKTVVGYGMAEGDLTIQVNPRQWEI</sequence>
<keyword evidence="3" id="KW-0408">Iron</keyword>
<evidence type="ECO:0000256" key="1">
    <source>
        <dbReference type="ARBA" id="ARBA00022714"/>
    </source>
</evidence>
<name>A0ABD3QUK5_9STRA</name>
<reference evidence="6 7" key="1">
    <citation type="journal article" date="2020" name="G3 (Bethesda)">
        <title>Improved Reference Genome for Cyclotella cryptica CCMP332, a Model for Cell Wall Morphogenesis, Salinity Adaptation, and Lipid Production in Diatoms (Bacillariophyta).</title>
        <authorList>
            <person name="Roberts W.R."/>
            <person name="Downey K.M."/>
            <person name="Ruck E.C."/>
            <person name="Traller J.C."/>
            <person name="Alverson A.J."/>
        </authorList>
    </citation>
    <scope>NUCLEOTIDE SEQUENCE [LARGE SCALE GENOMIC DNA]</scope>
    <source>
        <strain evidence="6 7">CCMP332</strain>
    </source>
</reference>
<proteinExistence type="predicted"/>
<keyword evidence="5" id="KW-0732">Signal</keyword>
<dbReference type="Proteomes" id="UP001516023">
    <property type="component" value="Unassembled WGS sequence"/>
</dbReference>
<keyword evidence="1" id="KW-0001">2Fe-2S</keyword>
<feature type="chain" id="PRO_5044778582" description="PDZ domain-containing protein" evidence="5">
    <location>
        <begin position="21"/>
        <end position="340"/>
    </location>
</feature>
<dbReference type="SUPFAM" id="SSF50156">
    <property type="entry name" value="PDZ domain-like"/>
    <property type="match status" value="1"/>
</dbReference>
<dbReference type="GO" id="GO:0051537">
    <property type="term" value="F:2 iron, 2 sulfur cluster binding"/>
    <property type="evidence" value="ECO:0007669"/>
    <property type="project" value="UniProtKB-KW"/>
</dbReference>
<evidence type="ECO:0008006" key="8">
    <source>
        <dbReference type="Google" id="ProtNLM"/>
    </source>
</evidence>
<comment type="caution">
    <text evidence="6">The sequence shown here is derived from an EMBL/GenBank/DDBJ whole genome shotgun (WGS) entry which is preliminary data.</text>
</comment>
<organism evidence="6 7">
    <name type="scientific">Cyclotella cryptica</name>
    <dbReference type="NCBI Taxonomy" id="29204"/>
    <lineage>
        <taxon>Eukaryota</taxon>
        <taxon>Sar</taxon>
        <taxon>Stramenopiles</taxon>
        <taxon>Ochrophyta</taxon>
        <taxon>Bacillariophyta</taxon>
        <taxon>Coscinodiscophyceae</taxon>
        <taxon>Thalassiosirophycidae</taxon>
        <taxon>Stephanodiscales</taxon>
        <taxon>Stephanodiscaceae</taxon>
        <taxon>Cyclotella</taxon>
    </lineage>
</organism>
<keyword evidence="2" id="KW-0479">Metal-binding</keyword>
<dbReference type="EMBL" id="JABMIG020000018">
    <property type="protein sequence ID" value="KAL3802691.1"/>
    <property type="molecule type" value="Genomic_DNA"/>
</dbReference>
<evidence type="ECO:0000313" key="7">
    <source>
        <dbReference type="Proteomes" id="UP001516023"/>
    </source>
</evidence>
<evidence type="ECO:0000256" key="5">
    <source>
        <dbReference type="SAM" id="SignalP"/>
    </source>
</evidence>
<dbReference type="PANTHER" id="PTHR23426:SF67">
    <property type="entry name" value="2FE-2S FERREDOXIN-TYPE DOMAIN-CONTAINING PROTEIN"/>
    <property type="match status" value="1"/>
</dbReference>
<feature type="signal peptide" evidence="5">
    <location>
        <begin position="1"/>
        <end position="20"/>
    </location>
</feature>
<dbReference type="InterPro" id="IPR001055">
    <property type="entry name" value="Adrenodoxin-like"/>
</dbReference>
<evidence type="ECO:0000256" key="4">
    <source>
        <dbReference type="ARBA" id="ARBA00023014"/>
    </source>
</evidence>
<gene>
    <name evidence="6" type="ORF">HJC23_012015</name>
</gene>
<keyword evidence="4" id="KW-0411">Iron-sulfur</keyword>
<dbReference type="InterPro" id="IPR012675">
    <property type="entry name" value="Beta-grasp_dom_sf"/>
</dbReference>
<evidence type="ECO:0000256" key="2">
    <source>
        <dbReference type="ARBA" id="ARBA00022723"/>
    </source>
</evidence>
<dbReference type="InterPro" id="IPR036034">
    <property type="entry name" value="PDZ_sf"/>
</dbReference>
<evidence type="ECO:0000313" key="6">
    <source>
        <dbReference type="EMBL" id="KAL3802691.1"/>
    </source>
</evidence>
<dbReference type="Gene3D" id="3.10.20.30">
    <property type="match status" value="1"/>
</dbReference>
<evidence type="ECO:0000256" key="3">
    <source>
        <dbReference type="ARBA" id="ARBA00023004"/>
    </source>
</evidence>
<dbReference type="AlphaFoldDB" id="A0ABD3QUK5"/>
<keyword evidence="7" id="KW-1185">Reference proteome</keyword>
<dbReference type="SUPFAM" id="SSF54292">
    <property type="entry name" value="2Fe-2S ferredoxin-like"/>
    <property type="match status" value="1"/>
</dbReference>
<dbReference type="GO" id="GO:0046872">
    <property type="term" value="F:metal ion binding"/>
    <property type="evidence" value="ECO:0007669"/>
    <property type="project" value="UniProtKB-KW"/>
</dbReference>
<dbReference type="PANTHER" id="PTHR23426">
    <property type="entry name" value="FERREDOXIN/ADRENODOXIN"/>
    <property type="match status" value="1"/>
</dbReference>
<protein>
    <recommendedName>
        <fullName evidence="8">PDZ domain-containing protein</fullName>
    </recommendedName>
</protein>
<dbReference type="Gene3D" id="2.30.42.10">
    <property type="match status" value="1"/>
</dbReference>
<dbReference type="InterPro" id="IPR036010">
    <property type="entry name" value="2Fe-2S_ferredoxin-like_sf"/>
</dbReference>